<dbReference type="Pfam" id="PF03562">
    <property type="entry name" value="MltA"/>
    <property type="match status" value="1"/>
</dbReference>
<dbReference type="SMART" id="SM00925">
    <property type="entry name" value="MltA"/>
    <property type="match status" value="1"/>
</dbReference>
<gene>
    <name evidence="8" type="ORF">GTZ99_08540</name>
</gene>
<feature type="region of interest" description="Disordered" evidence="6">
    <location>
        <begin position="1"/>
        <end position="54"/>
    </location>
</feature>
<dbReference type="PIRSF" id="PIRSF019422">
    <property type="entry name" value="MltA"/>
    <property type="match status" value="1"/>
</dbReference>
<dbReference type="InterPro" id="IPR005300">
    <property type="entry name" value="MltA_B"/>
</dbReference>
<feature type="domain" description="Lytic transglycosylase MltA" evidence="7">
    <location>
        <begin position="147"/>
        <end position="309"/>
    </location>
</feature>
<dbReference type="InterPro" id="IPR010611">
    <property type="entry name" value="3D_dom"/>
</dbReference>
<evidence type="ECO:0000313" key="8">
    <source>
        <dbReference type="EMBL" id="NBC36604.1"/>
    </source>
</evidence>
<evidence type="ECO:0000256" key="1">
    <source>
        <dbReference type="ARBA" id="ARBA00001420"/>
    </source>
</evidence>
<name>A0ABW9XDJ3_9SPHN</name>
<dbReference type="InterPro" id="IPR026044">
    <property type="entry name" value="MltA"/>
</dbReference>
<dbReference type="Gene3D" id="2.40.40.10">
    <property type="entry name" value="RlpA-like domain"/>
    <property type="match status" value="1"/>
</dbReference>
<dbReference type="PANTHER" id="PTHR30124">
    <property type="entry name" value="MEMBRANE-BOUND LYTIC MUREIN TRANSGLYCOSYLASE A"/>
    <property type="match status" value="1"/>
</dbReference>
<keyword evidence="4" id="KW-0961">Cell wall biogenesis/degradation</keyword>
<feature type="compositionally biased region" description="Low complexity" evidence="6">
    <location>
        <begin position="14"/>
        <end position="35"/>
    </location>
</feature>
<protein>
    <recommendedName>
        <fullName evidence="2">peptidoglycan lytic exotransglycosylase</fullName>
        <ecNumber evidence="2">4.2.2.n1</ecNumber>
    </recommendedName>
    <alternativeName>
        <fullName evidence="5">Murein hydrolase A</fullName>
    </alternativeName>
</protein>
<evidence type="ECO:0000256" key="3">
    <source>
        <dbReference type="ARBA" id="ARBA00023239"/>
    </source>
</evidence>
<dbReference type="CDD" id="cd14485">
    <property type="entry name" value="mltA_like_LT_A"/>
    <property type="match status" value="1"/>
</dbReference>
<sequence length="413" mass="43225">MGYPNARQMPPPGAAQRGGPPVASYAAPAQSAPAPVASPAPAGPTSLLPPPPANAIQAGLRAGPEFSALGLTDATARPALVSFRESCPALVNRRDPSGLVQPEDWQRICASATQWPADNAAGFFYAHFETVVVGDGRAFVTGYYEPEIAGVRQRQPGYDTPVYAVPPDLVHARPGDAPVRPNGMTPFGRYDQNGQFTGYFDRAQIESGILAGRGLEIGWVADPVELFFLQVQGSGRLRGPDGSVIRIGYAADNGLSYVNIGAAMRERGLIGTGPGQYPGSMQGIMQYIREHPEQGQALMLQNRSYVFFRELTGDGPIGALGVPVRANVSIAVDPLFIPLGAPVALQMDRSAVSGLWVAQDTGGAIKGANRIDSFWGAGQEARTIAGGMASRGAAVVLLPRGALARAMARGAAQ</sequence>
<comment type="catalytic activity">
    <reaction evidence="1">
        <text>Exolytic cleavage of the (1-&gt;4)-beta-glycosidic linkage between N-acetylmuramic acid (MurNAc) and N-acetylglucosamine (GlcNAc) residues in peptidoglycan, from either the reducing or the non-reducing ends of the peptidoglycan chains, with concomitant formation of a 1,6-anhydrobond in the MurNAc residue.</text>
        <dbReference type="EC" id="4.2.2.n1"/>
    </reaction>
</comment>
<dbReference type="SUPFAM" id="SSF50685">
    <property type="entry name" value="Barwin-like endoglucanases"/>
    <property type="match status" value="1"/>
</dbReference>
<proteinExistence type="predicted"/>
<evidence type="ECO:0000313" key="9">
    <source>
        <dbReference type="Proteomes" id="UP000753724"/>
    </source>
</evidence>
<feature type="compositionally biased region" description="Pro residues" evidence="6">
    <location>
        <begin position="36"/>
        <end position="53"/>
    </location>
</feature>
<keyword evidence="3" id="KW-0456">Lyase</keyword>
<evidence type="ECO:0000256" key="5">
    <source>
        <dbReference type="ARBA" id="ARBA00030918"/>
    </source>
</evidence>
<dbReference type="EMBL" id="JAAAPO010000003">
    <property type="protein sequence ID" value="NBC36604.1"/>
    <property type="molecule type" value="Genomic_DNA"/>
</dbReference>
<organism evidence="8 9">
    <name type="scientific">Novosphingobium ovatum</name>
    <dbReference type="NCBI Taxonomy" id="1908523"/>
    <lineage>
        <taxon>Bacteria</taxon>
        <taxon>Pseudomonadati</taxon>
        <taxon>Pseudomonadota</taxon>
        <taxon>Alphaproteobacteria</taxon>
        <taxon>Sphingomonadales</taxon>
        <taxon>Sphingomonadaceae</taxon>
        <taxon>Novosphingobium</taxon>
    </lineage>
</organism>
<dbReference type="InterPro" id="IPR036908">
    <property type="entry name" value="RlpA-like_sf"/>
</dbReference>
<dbReference type="Pfam" id="PF06725">
    <property type="entry name" value="3D"/>
    <property type="match status" value="1"/>
</dbReference>
<evidence type="ECO:0000256" key="4">
    <source>
        <dbReference type="ARBA" id="ARBA00023316"/>
    </source>
</evidence>
<dbReference type="Gene3D" id="2.40.240.50">
    <property type="entry name" value="Barwin-like endoglucanases"/>
    <property type="match status" value="1"/>
</dbReference>
<dbReference type="EC" id="4.2.2.n1" evidence="2"/>
<comment type="caution">
    <text evidence="8">The sequence shown here is derived from an EMBL/GenBank/DDBJ whole genome shotgun (WGS) entry which is preliminary data.</text>
</comment>
<evidence type="ECO:0000259" key="7">
    <source>
        <dbReference type="SMART" id="SM00925"/>
    </source>
</evidence>
<dbReference type="CDD" id="cd14668">
    <property type="entry name" value="mlta_B"/>
    <property type="match status" value="1"/>
</dbReference>
<accession>A0ABW9XDJ3</accession>
<reference evidence="9" key="1">
    <citation type="submission" date="2020-01" db="EMBL/GenBank/DDBJ databases">
        <title>Sphingomonas sp. strain CSW-10.</title>
        <authorList>
            <person name="Chen W.-M."/>
        </authorList>
    </citation>
    <scope>NUCLEOTIDE SEQUENCE [LARGE SCALE GENOMIC DNA]</scope>
    <source>
        <strain evidence="9">FSY-8</strain>
    </source>
</reference>
<keyword evidence="9" id="KW-1185">Reference proteome</keyword>
<dbReference type="PANTHER" id="PTHR30124:SF0">
    <property type="entry name" value="MEMBRANE-BOUND LYTIC MUREIN TRANSGLYCOSYLASE A"/>
    <property type="match status" value="1"/>
</dbReference>
<dbReference type="Proteomes" id="UP000753724">
    <property type="component" value="Unassembled WGS sequence"/>
</dbReference>
<evidence type="ECO:0000256" key="6">
    <source>
        <dbReference type="SAM" id="MobiDB-lite"/>
    </source>
</evidence>
<evidence type="ECO:0000256" key="2">
    <source>
        <dbReference type="ARBA" id="ARBA00012587"/>
    </source>
</evidence>